<dbReference type="InterPro" id="IPR006689">
    <property type="entry name" value="Small_GTPase_ARF/SAR"/>
</dbReference>
<evidence type="ECO:0000256" key="16">
    <source>
        <dbReference type="PIRSR" id="PIRSR606689-1"/>
    </source>
</evidence>
<keyword evidence="12" id="KW-0472">Membrane</keyword>
<dbReference type="GO" id="GO:0005525">
    <property type="term" value="F:GTP binding"/>
    <property type="evidence" value="ECO:0007669"/>
    <property type="project" value="UniProtKB-KW"/>
</dbReference>
<sequence length="186" mass="21137">MKLFGKLANILGIKKKEVKILILGLNNSGKSTIVNHLKSEEDKVLNIVPTVGLNVEKFKYHNVGFTAFDMSGHGKYRDLWEHYYRESEGIIFVIDSSDTLRIAVVRDELDILLQHPDIVTRRIPILFFANKMDLRDSLSTVKIATILGLERIEDKPWHICASNALNGEGLQEGSEWFTQAICENIK</sequence>
<evidence type="ECO:0000256" key="12">
    <source>
        <dbReference type="ARBA" id="ARBA00023136"/>
    </source>
</evidence>
<dbReference type="GO" id="GO:0030030">
    <property type="term" value="P:cell projection organization"/>
    <property type="evidence" value="ECO:0007669"/>
    <property type="project" value="UniProtKB-KW"/>
</dbReference>
<keyword evidence="17" id="KW-0460">Magnesium</keyword>
<dbReference type="GO" id="GO:0005930">
    <property type="term" value="C:axoneme"/>
    <property type="evidence" value="ECO:0007669"/>
    <property type="project" value="UniProtKB-SubCell"/>
</dbReference>
<evidence type="ECO:0000256" key="1">
    <source>
        <dbReference type="ARBA" id="ARBA00004120"/>
    </source>
</evidence>
<keyword evidence="11 16" id="KW-0342">GTP-binding</keyword>
<dbReference type="GeneID" id="103507713"/>
<comment type="similarity">
    <text evidence="4">Belongs to the small GTPase superfamily. Arf family.</text>
</comment>
<evidence type="ECO:0000256" key="4">
    <source>
        <dbReference type="ARBA" id="ARBA00010290"/>
    </source>
</evidence>
<feature type="binding site" evidence="17">
    <location>
        <position position="31"/>
    </location>
    <ligand>
        <name>Mg(2+)</name>
        <dbReference type="ChEBI" id="CHEBI:18420"/>
    </ligand>
</feature>
<dbReference type="Pfam" id="PF00025">
    <property type="entry name" value="Arf"/>
    <property type="match status" value="1"/>
</dbReference>
<keyword evidence="6" id="KW-1003">Cell membrane</keyword>
<dbReference type="PaxDb" id="121845-A0A1S4E9T8"/>
<dbReference type="PROSITE" id="PS51417">
    <property type="entry name" value="ARF"/>
    <property type="match status" value="1"/>
</dbReference>
<dbReference type="InterPro" id="IPR024156">
    <property type="entry name" value="Small_GTPase_ARF"/>
</dbReference>
<dbReference type="NCBIfam" id="TIGR00231">
    <property type="entry name" value="small_GTP"/>
    <property type="match status" value="1"/>
</dbReference>
<dbReference type="RefSeq" id="XP_017298970.1">
    <property type="nucleotide sequence ID" value="XM_017443481.2"/>
</dbReference>
<comment type="subcellular location">
    <subcellularLocation>
        <location evidence="3">Cell projection</location>
        <location evidence="3">Cilium membrane</location>
        <topology evidence="3">Peripheral membrane protein</topology>
        <orientation evidence="3">Cytoplasmic side</orientation>
    </subcellularLocation>
    <subcellularLocation>
        <location evidence="2">Cytoplasm</location>
        <location evidence="2">Cytoskeleton</location>
        <location evidence="2">Cilium axoneme</location>
    </subcellularLocation>
    <subcellularLocation>
        <location evidence="1">Cytoplasm</location>
        <location evidence="1">Cytoskeleton</location>
        <location evidence="1">Cilium basal body</location>
    </subcellularLocation>
</comment>
<dbReference type="GO" id="GO:0046872">
    <property type="term" value="F:metal ion binding"/>
    <property type="evidence" value="ECO:0007669"/>
    <property type="project" value="UniProtKB-KW"/>
</dbReference>
<keyword evidence="7" id="KW-0963">Cytoplasm</keyword>
<feature type="binding site" evidence="16">
    <location>
        <begin position="130"/>
        <end position="133"/>
    </location>
    <ligand>
        <name>GTP</name>
        <dbReference type="ChEBI" id="CHEBI:37565"/>
    </ligand>
</feature>
<dbReference type="InterPro" id="IPR041839">
    <property type="entry name" value="Arl6"/>
</dbReference>
<keyword evidence="13" id="KW-0206">Cytoskeleton</keyword>
<name>A0A1S4E9T8_DIACI</name>
<dbReference type="SMART" id="SM00178">
    <property type="entry name" value="SAR"/>
    <property type="match status" value="1"/>
</dbReference>
<feature type="binding site" evidence="16">
    <location>
        <begin position="24"/>
        <end position="31"/>
    </location>
    <ligand>
        <name>GTP</name>
        <dbReference type="ChEBI" id="CHEBI:37565"/>
    </ligand>
</feature>
<dbReference type="OMA" id="IHSTCAL"/>
<dbReference type="GO" id="GO:0051649">
    <property type="term" value="P:establishment of localization in cell"/>
    <property type="evidence" value="ECO:0007669"/>
    <property type="project" value="UniProtKB-ARBA"/>
</dbReference>
<keyword evidence="17" id="KW-0479">Metal-binding</keyword>
<reference evidence="19" key="1">
    <citation type="submission" date="2025-08" db="UniProtKB">
        <authorList>
            <consortium name="RefSeq"/>
        </authorList>
    </citation>
    <scope>IDENTIFICATION</scope>
</reference>
<evidence type="ECO:0000256" key="5">
    <source>
        <dbReference type="ARBA" id="ARBA00019766"/>
    </source>
</evidence>
<dbReference type="PANTHER" id="PTHR11711">
    <property type="entry name" value="ADP RIBOSYLATION FACTOR-RELATED"/>
    <property type="match status" value="1"/>
</dbReference>
<dbReference type="GO" id="GO:0060170">
    <property type="term" value="C:ciliary membrane"/>
    <property type="evidence" value="ECO:0007669"/>
    <property type="project" value="UniProtKB-SubCell"/>
</dbReference>
<proteinExistence type="inferred from homology"/>
<dbReference type="SMART" id="SM00177">
    <property type="entry name" value="ARF"/>
    <property type="match status" value="1"/>
</dbReference>
<evidence type="ECO:0000256" key="6">
    <source>
        <dbReference type="ARBA" id="ARBA00022475"/>
    </source>
</evidence>
<dbReference type="CDD" id="cd04157">
    <property type="entry name" value="Arl6"/>
    <property type="match status" value="1"/>
</dbReference>
<dbReference type="GO" id="GO:0003924">
    <property type="term" value="F:GTPase activity"/>
    <property type="evidence" value="ECO:0007669"/>
    <property type="project" value="InterPro"/>
</dbReference>
<dbReference type="GO" id="GO:0016192">
    <property type="term" value="P:vesicle-mediated transport"/>
    <property type="evidence" value="ECO:0007669"/>
    <property type="project" value="UniProtKB-ARBA"/>
</dbReference>
<accession>A0A1S4E9T8</accession>
<evidence type="ECO:0000256" key="3">
    <source>
        <dbReference type="ARBA" id="ARBA00004522"/>
    </source>
</evidence>
<evidence type="ECO:0000256" key="14">
    <source>
        <dbReference type="ARBA" id="ARBA00023273"/>
    </source>
</evidence>
<feature type="binding site" evidence="17">
    <location>
        <position position="50"/>
    </location>
    <ligand>
        <name>Mg(2+)</name>
        <dbReference type="ChEBI" id="CHEBI:18420"/>
    </ligand>
</feature>
<evidence type="ECO:0000256" key="11">
    <source>
        <dbReference type="ARBA" id="ARBA00023134"/>
    </source>
</evidence>
<evidence type="ECO:0000256" key="15">
    <source>
        <dbReference type="ARBA" id="ARBA00023288"/>
    </source>
</evidence>
<evidence type="ECO:0000256" key="13">
    <source>
        <dbReference type="ARBA" id="ARBA00023212"/>
    </source>
</evidence>
<dbReference type="Proteomes" id="UP000079169">
    <property type="component" value="Unplaced"/>
</dbReference>
<evidence type="ECO:0000313" key="19">
    <source>
        <dbReference type="RefSeq" id="XP_017298970.1"/>
    </source>
</evidence>
<evidence type="ECO:0000313" key="18">
    <source>
        <dbReference type="Proteomes" id="UP000079169"/>
    </source>
</evidence>
<keyword evidence="14" id="KW-0966">Cell projection</keyword>
<dbReference type="Gene3D" id="3.40.50.300">
    <property type="entry name" value="P-loop containing nucleotide triphosphate hydrolases"/>
    <property type="match status" value="1"/>
</dbReference>
<dbReference type="KEGG" id="dci:103507713"/>
<dbReference type="OrthoDB" id="442317at2759"/>
<dbReference type="AlphaFoldDB" id="A0A1S4E9T8"/>
<dbReference type="InterPro" id="IPR027417">
    <property type="entry name" value="P-loop_NTPase"/>
</dbReference>
<keyword evidence="9 16" id="KW-0547">Nucleotide-binding</keyword>
<evidence type="ECO:0000256" key="2">
    <source>
        <dbReference type="ARBA" id="ARBA00004430"/>
    </source>
</evidence>
<evidence type="ECO:0000256" key="17">
    <source>
        <dbReference type="PIRSR" id="PIRSR606689-2"/>
    </source>
</evidence>
<feature type="binding site" evidence="16">
    <location>
        <position position="72"/>
    </location>
    <ligand>
        <name>GTP</name>
        <dbReference type="ChEBI" id="CHEBI:37565"/>
    </ligand>
</feature>
<dbReference type="STRING" id="121845.A0A1S4E9T8"/>
<dbReference type="PROSITE" id="PS51422">
    <property type="entry name" value="SAR1"/>
    <property type="match status" value="1"/>
</dbReference>
<organism evidence="18 19">
    <name type="scientific">Diaphorina citri</name>
    <name type="common">Asian citrus psyllid</name>
    <dbReference type="NCBI Taxonomy" id="121845"/>
    <lineage>
        <taxon>Eukaryota</taxon>
        <taxon>Metazoa</taxon>
        <taxon>Ecdysozoa</taxon>
        <taxon>Arthropoda</taxon>
        <taxon>Hexapoda</taxon>
        <taxon>Insecta</taxon>
        <taxon>Pterygota</taxon>
        <taxon>Neoptera</taxon>
        <taxon>Paraneoptera</taxon>
        <taxon>Hemiptera</taxon>
        <taxon>Sternorrhyncha</taxon>
        <taxon>Psylloidea</taxon>
        <taxon>Psyllidae</taxon>
        <taxon>Diaphorininae</taxon>
        <taxon>Diaphorina</taxon>
    </lineage>
</organism>
<keyword evidence="8" id="KW-0519">Myristate</keyword>
<dbReference type="FunFam" id="3.40.50.300:FF:000457">
    <property type="entry name" value="ADP-ribosylation factor-like protein 6"/>
    <property type="match status" value="1"/>
</dbReference>
<protein>
    <recommendedName>
        <fullName evidence="5">ADP-ribosylation factor-like protein 6</fullName>
    </recommendedName>
</protein>
<keyword evidence="10" id="KW-0970">Cilium biogenesis/degradation</keyword>
<gene>
    <name evidence="19" type="primary">LOC103507713</name>
</gene>
<dbReference type="SUPFAM" id="SSF52540">
    <property type="entry name" value="P-loop containing nucleoside triphosphate hydrolases"/>
    <property type="match status" value="1"/>
</dbReference>
<dbReference type="InterPro" id="IPR005225">
    <property type="entry name" value="Small_GTP-bd"/>
</dbReference>
<keyword evidence="15" id="KW-0449">Lipoprotein</keyword>
<evidence type="ECO:0000256" key="7">
    <source>
        <dbReference type="ARBA" id="ARBA00022490"/>
    </source>
</evidence>
<evidence type="ECO:0000256" key="10">
    <source>
        <dbReference type="ARBA" id="ARBA00022794"/>
    </source>
</evidence>
<evidence type="ECO:0000256" key="9">
    <source>
        <dbReference type="ARBA" id="ARBA00022741"/>
    </source>
</evidence>
<dbReference type="PRINTS" id="PR00328">
    <property type="entry name" value="SAR1GTPBP"/>
</dbReference>
<keyword evidence="18" id="KW-1185">Reference proteome</keyword>
<evidence type="ECO:0000256" key="8">
    <source>
        <dbReference type="ARBA" id="ARBA00022707"/>
    </source>
</evidence>